<keyword evidence="3" id="KW-0479">Metal-binding</keyword>
<dbReference type="RefSeq" id="XP_042995095.1">
    <property type="nucleotide sequence ID" value="XM_043139161.1"/>
</dbReference>
<dbReference type="GO" id="GO:0019363">
    <property type="term" value="P:pyridine nucleotide biosynthetic process"/>
    <property type="evidence" value="ECO:0007669"/>
    <property type="project" value="UniProtKB-KW"/>
</dbReference>
<comment type="pathway">
    <text evidence="5">Cofactor biosynthesis; nicotinate biosynthesis; nicotinate from nicotinamide: step 1/1.</text>
</comment>
<keyword evidence="4" id="KW-0378">Hydrolase</keyword>
<comment type="similarity">
    <text evidence="1">Belongs to the isochorismatase family.</text>
</comment>
<keyword evidence="11" id="KW-1185">Reference proteome</keyword>
<proteinExistence type="inferred from homology"/>
<dbReference type="Proteomes" id="UP000027002">
    <property type="component" value="Chromosome 1"/>
</dbReference>
<dbReference type="KEGG" id="uvi:66062441"/>
<dbReference type="OrthoDB" id="3341310at2759"/>
<feature type="region of interest" description="Disordered" evidence="8">
    <location>
        <begin position="228"/>
        <end position="247"/>
    </location>
</feature>
<dbReference type="InterPro" id="IPR052347">
    <property type="entry name" value="Isochorismatase_Nicotinamidase"/>
</dbReference>
<dbReference type="InterPro" id="IPR000868">
    <property type="entry name" value="Isochorismatase-like_dom"/>
</dbReference>
<dbReference type="Gene3D" id="3.40.50.850">
    <property type="entry name" value="Isochorismatase-like"/>
    <property type="match status" value="1"/>
</dbReference>
<sequence length="260" mass="27218">MPFTPALIVVDFQQDFCPPDGALAVPHGRAIAPAVNALLALPFALRIATRDWHPPDHISFAANHPDADAAADAAAVATVVHPDDPARSYPTRLWPTHCVQGSPGAQLVPELHLARVHAVVDKGRHPRVEMYSAFYDPFRVSDSGLAGMLRRRRVTHVFVAGLAADYCVRATAEHAVDEGFVAYVVDEATRPVCPGEWAACREALARHGVGLVSVAGDEVGRVRALGGSASNAASDAGDEAAAAGGPDVRMCGDESASAAV</sequence>
<evidence type="ECO:0000256" key="5">
    <source>
        <dbReference type="ARBA" id="ARBA00037900"/>
    </source>
</evidence>
<dbReference type="Pfam" id="PF00857">
    <property type="entry name" value="Isochorismatase"/>
    <property type="match status" value="1"/>
</dbReference>
<evidence type="ECO:0000313" key="11">
    <source>
        <dbReference type="Proteomes" id="UP000027002"/>
    </source>
</evidence>
<evidence type="ECO:0000256" key="3">
    <source>
        <dbReference type="ARBA" id="ARBA00022723"/>
    </source>
</evidence>
<dbReference type="PANTHER" id="PTHR11080:SF2">
    <property type="entry name" value="LD05707P"/>
    <property type="match status" value="1"/>
</dbReference>
<evidence type="ECO:0000256" key="4">
    <source>
        <dbReference type="ARBA" id="ARBA00022801"/>
    </source>
</evidence>
<evidence type="ECO:0000313" key="10">
    <source>
        <dbReference type="EMBL" id="QUC17422.1"/>
    </source>
</evidence>
<feature type="domain" description="Isochorismatase-like" evidence="9">
    <location>
        <begin position="6"/>
        <end position="200"/>
    </location>
</feature>
<dbReference type="GO" id="GO:0046872">
    <property type="term" value="F:metal ion binding"/>
    <property type="evidence" value="ECO:0007669"/>
    <property type="project" value="UniProtKB-KW"/>
</dbReference>
<dbReference type="EMBL" id="CP072753">
    <property type="protein sequence ID" value="QUC17422.1"/>
    <property type="molecule type" value="Genomic_DNA"/>
</dbReference>
<name>A0A8E5MFG2_USTVR</name>
<organism evidence="10 11">
    <name type="scientific">Ustilaginoidea virens</name>
    <name type="common">Rice false smut fungus</name>
    <name type="synonym">Villosiclava virens</name>
    <dbReference type="NCBI Taxonomy" id="1159556"/>
    <lineage>
        <taxon>Eukaryota</taxon>
        <taxon>Fungi</taxon>
        <taxon>Dikarya</taxon>
        <taxon>Ascomycota</taxon>
        <taxon>Pezizomycotina</taxon>
        <taxon>Sordariomycetes</taxon>
        <taxon>Hypocreomycetidae</taxon>
        <taxon>Hypocreales</taxon>
        <taxon>Clavicipitaceae</taxon>
        <taxon>Ustilaginoidea</taxon>
    </lineage>
</organism>
<dbReference type="PANTHER" id="PTHR11080">
    <property type="entry name" value="PYRAZINAMIDASE/NICOTINAMIDASE"/>
    <property type="match status" value="1"/>
</dbReference>
<evidence type="ECO:0000256" key="8">
    <source>
        <dbReference type="SAM" id="MobiDB-lite"/>
    </source>
</evidence>
<dbReference type="SUPFAM" id="SSF52499">
    <property type="entry name" value="Isochorismatase-like hydrolases"/>
    <property type="match status" value="1"/>
</dbReference>
<evidence type="ECO:0000256" key="2">
    <source>
        <dbReference type="ARBA" id="ARBA00022642"/>
    </source>
</evidence>
<dbReference type="AlphaFoldDB" id="A0A8E5MFG2"/>
<dbReference type="CDD" id="cd01011">
    <property type="entry name" value="nicotinamidase"/>
    <property type="match status" value="1"/>
</dbReference>
<evidence type="ECO:0000256" key="7">
    <source>
        <dbReference type="ARBA" id="ARBA00043224"/>
    </source>
</evidence>
<gene>
    <name evidence="10" type="ORF">UV8b_01663</name>
</gene>
<evidence type="ECO:0000256" key="6">
    <source>
        <dbReference type="ARBA" id="ARBA00039017"/>
    </source>
</evidence>
<keyword evidence="2" id="KW-0662">Pyridine nucleotide biosynthesis</keyword>
<reference evidence="10" key="1">
    <citation type="submission" date="2020-03" db="EMBL/GenBank/DDBJ databases">
        <title>A mixture of massive structural variations and highly conserved coding sequences in Ustilaginoidea virens genome.</title>
        <authorList>
            <person name="Zhang K."/>
            <person name="Zhao Z."/>
            <person name="Zhang Z."/>
            <person name="Li Y."/>
            <person name="Hsiang T."/>
            <person name="Sun W."/>
        </authorList>
    </citation>
    <scope>NUCLEOTIDE SEQUENCE</scope>
    <source>
        <strain evidence="10">UV-8b</strain>
    </source>
</reference>
<protein>
    <recommendedName>
        <fullName evidence="6">nicotinamidase</fullName>
        <ecNumber evidence="6">3.5.1.19</ecNumber>
    </recommendedName>
    <alternativeName>
        <fullName evidence="7">Nicotinamide deamidase</fullName>
    </alternativeName>
</protein>
<dbReference type="EC" id="3.5.1.19" evidence="6"/>
<dbReference type="GO" id="GO:0008936">
    <property type="term" value="F:nicotinamidase activity"/>
    <property type="evidence" value="ECO:0007669"/>
    <property type="project" value="UniProtKB-EC"/>
</dbReference>
<evidence type="ECO:0000259" key="9">
    <source>
        <dbReference type="Pfam" id="PF00857"/>
    </source>
</evidence>
<dbReference type="InterPro" id="IPR036380">
    <property type="entry name" value="Isochorismatase-like_sf"/>
</dbReference>
<accession>A0A8E5MFG2</accession>
<evidence type="ECO:0000256" key="1">
    <source>
        <dbReference type="ARBA" id="ARBA00006336"/>
    </source>
</evidence>
<dbReference type="GeneID" id="66062441"/>